<evidence type="ECO:0000256" key="2">
    <source>
        <dbReference type="ARBA" id="ARBA00007606"/>
    </source>
</evidence>
<comment type="similarity">
    <text evidence="2">Belongs to the leguminous lectin family.</text>
</comment>
<dbReference type="GO" id="GO:0005886">
    <property type="term" value="C:plasma membrane"/>
    <property type="evidence" value="ECO:0007669"/>
    <property type="project" value="UniProtKB-SubCell"/>
</dbReference>
<feature type="chain" id="PRO_5044838208" evidence="5">
    <location>
        <begin position="21"/>
        <end position="281"/>
    </location>
</feature>
<gene>
    <name evidence="7" type="ORF">V5N11_008071</name>
</gene>
<dbReference type="InterPro" id="IPR001220">
    <property type="entry name" value="Legume_lectin_dom"/>
</dbReference>
<keyword evidence="7" id="KW-0418">Kinase</keyword>
<evidence type="ECO:0000313" key="8">
    <source>
        <dbReference type="Proteomes" id="UP001558713"/>
    </source>
</evidence>
<feature type="domain" description="Legume lectin" evidence="6">
    <location>
        <begin position="25"/>
        <end position="256"/>
    </location>
</feature>
<keyword evidence="4" id="KW-0430">Lectin</keyword>
<dbReference type="Gene3D" id="2.60.120.200">
    <property type="match status" value="1"/>
</dbReference>
<reference evidence="7 8" key="1">
    <citation type="submission" date="2024-04" db="EMBL/GenBank/DDBJ databases">
        <title>Genome assembly C_amara_ONT_v2.</title>
        <authorList>
            <person name="Yant L."/>
            <person name="Moore C."/>
            <person name="Slenker M."/>
        </authorList>
    </citation>
    <scope>NUCLEOTIDE SEQUENCE [LARGE SCALE GENOMIC DNA]</scope>
    <source>
        <tissue evidence="7">Leaf</tissue>
    </source>
</reference>
<comment type="caution">
    <text evidence="7">The sequence shown here is derived from an EMBL/GenBank/DDBJ whole genome shotgun (WGS) entry which is preliminary data.</text>
</comment>
<keyword evidence="7" id="KW-0675">Receptor</keyword>
<accession>A0ABD1APB3</accession>
<proteinExistence type="inferred from homology"/>
<keyword evidence="8" id="KW-1185">Reference proteome</keyword>
<dbReference type="SUPFAM" id="SSF49899">
    <property type="entry name" value="Concanavalin A-like lectins/glucanases"/>
    <property type="match status" value="1"/>
</dbReference>
<feature type="signal peptide" evidence="5">
    <location>
        <begin position="1"/>
        <end position="20"/>
    </location>
</feature>
<dbReference type="AlphaFoldDB" id="A0ABD1APB3"/>
<keyword evidence="7" id="KW-0808">Transferase</keyword>
<dbReference type="EMBL" id="JBANAX010000447">
    <property type="protein sequence ID" value="KAL1208595.1"/>
    <property type="molecule type" value="Genomic_DNA"/>
</dbReference>
<keyword evidence="3" id="KW-0472">Membrane</keyword>
<protein>
    <submittedName>
        <fullName evidence="7">L-type lectin-domain containing receptor kinase I.10</fullName>
    </submittedName>
</protein>
<dbReference type="PANTHER" id="PTHR32401">
    <property type="entry name" value="CONCANAVALIN A-LIKE LECTIN FAMILY PROTEIN"/>
    <property type="match status" value="1"/>
</dbReference>
<dbReference type="GO" id="GO:0016301">
    <property type="term" value="F:kinase activity"/>
    <property type="evidence" value="ECO:0007669"/>
    <property type="project" value="UniProtKB-KW"/>
</dbReference>
<evidence type="ECO:0000256" key="4">
    <source>
        <dbReference type="ARBA" id="ARBA00022734"/>
    </source>
</evidence>
<keyword evidence="3" id="KW-1003">Cell membrane</keyword>
<dbReference type="PANTHER" id="PTHR32401:SF60">
    <property type="entry name" value="(RAPE) HYPOTHETICAL PROTEIN"/>
    <property type="match status" value="1"/>
</dbReference>
<dbReference type="InterPro" id="IPR013320">
    <property type="entry name" value="ConA-like_dom_sf"/>
</dbReference>
<evidence type="ECO:0000256" key="3">
    <source>
        <dbReference type="ARBA" id="ARBA00022475"/>
    </source>
</evidence>
<evidence type="ECO:0000256" key="5">
    <source>
        <dbReference type="SAM" id="SignalP"/>
    </source>
</evidence>
<evidence type="ECO:0000256" key="1">
    <source>
        <dbReference type="ARBA" id="ARBA00004251"/>
    </source>
</evidence>
<dbReference type="Proteomes" id="UP001558713">
    <property type="component" value="Unassembled WGS sequence"/>
</dbReference>
<sequence>MTRWLLQLLMLFSFHLISISTQQDTSFVYDNFHNQANLYLDGSPTVLPNGLLQLTNATDHQKAHVFYNESIVISSSKPFSFSTHFVCALVPQPGVEGGHGMAFIVSPSMDFSHAESTRYLRIFNVSKSGTPSSYVLAVELDTIWNPDFEDINSNHVGIDVNSPPSVGIASASYYSEIKAKNVSINLLSGNPIQVWVDYHGTMLNVSMAPLEVQKPSQPLLSQPINLSEIFPNSSRLFVGFSAATGTAISFINMSRWLCNLVCSAQILCQNQDLLWNKWSYT</sequence>
<keyword evidence="5" id="KW-0732">Signal</keyword>
<dbReference type="FunFam" id="2.60.120.200:FF:000112">
    <property type="entry name" value="L-type lectin-domain containing receptor kinase V.9"/>
    <property type="match status" value="1"/>
</dbReference>
<evidence type="ECO:0000259" key="6">
    <source>
        <dbReference type="Pfam" id="PF00139"/>
    </source>
</evidence>
<dbReference type="CDD" id="cd06899">
    <property type="entry name" value="lectin_legume_LecRK_Arcelin_ConA"/>
    <property type="match status" value="1"/>
</dbReference>
<dbReference type="GO" id="GO:0030246">
    <property type="term" value="F:carbohydrate binding"/>
    <property type="evidence" value="ECO:0007669"/>
    <property type="project" value="UniProtKB-KW"/>
</dbReference>
<evidence type="ECO:0000313" key="7">
    <source>
        <dbReference type="EMBL" id="KAL1208595.1"/>
    </source>
</evidence>
<dbReference type="Pfam" id="PF00139">
    <property type="entry name" value="Lectin_legB"/>
    <property type="match status" value="1"/>
</dbReference>
<name>A0ABD1APB3_CARAN</name>
<comment type="subcellular location">
    <subcellularLocation>
        <location evidence="1">Cell membrane</location>
        <topology evidence="1">Single-pass type I membrane protein</topology>
    </subcellularLocation>
</comment>
<organism evidence="7 8">
    <name type="scientific">Cardamine amara subsp. amara</name>
    <dbReference type="NCBI Taxonomy" id="228776"/>
    <lineage>
        <taxon>Eukaryota</taxon>
        <taxon>Viridiplantae</taxon>
        <taxon>Streptophyta</taxon>
        <taxon>Embryophyta</taxon>
        <taxon>Tracheophyta</taxon>
        <taxon>Spermatophyta</taxon>
        <taxon>Magnoliopsida</taxon>
        <taxon>eudicotyledons</taxon>
        <taxon>Gunneridae</taxon>
        <taxon>Pentapetalae</taxon>
        <taxon>rosids</taxon>
        <taxon>malvids</taxon>
        <taxon>Brassicales</taxon>
        <taxon>Brassicaceae</taxon>
        <taxon>Cardamineae</taxon>
        <taxon>Cardamine</taxon>
    </lineage>
</organism>
<dbReference type="InterPro" id="IPR050258">
    <property type="entry name" value="Leguminous_Lectin"/>
</dbReference>